<feature type="transmembrane region" description="Helical" evidence="1">
    <location>
        <begin position="93"/>
        <end position="112"/>
    </location>
</feature>
<evidence type="ECO:0000256" key="1">
    <source>
        <dbReference type="SAM" id="Phobius"/>
    </source>
</evidence>
<protein>
    <submittedName>
        <fullName evidence="2">Inner membrane protein</fullName>
    </submittedName>
</protein>
<dbReference type="Proteomes" id="UP001232445">
    <property type="component" value="Unassembled WGS sequence"/>
</dbReference>
<dbReference type="EMBL" id="JAUSUQ010000009">
    <property type="protein sequence ID" value="MDQ0339728.1"/>
    <property type="molecule type" value="Genomic_DNA"/>
</dbReference>
<dbReference type="InterPro" id="IPR053170">
    <property type="entry name" value="Transcription_regulator"/>
</dbReference>
<reference evidence="2 3" key="1">
    <citation type="submission" date="2023-07" db="EMBL/GenBank/DDBJ databases">
        <title>Genomic Encyclopedia of Type Strains, Phase IV (KMG-IV): sequencing the most valuable type-strain genomes for metagenomic binning, comparative biology and taxonomic classification.</title>
        <authorList>
            <person name="Goeker M."/>
        </authorList>
    </citation>
    <scope>NUCLEOTIDE SEQUENCE [LARGE SCALE GENOMIC DNA]</scope>
    <source>
        <strain evidence="2 3">DSM 17740</strain>
    </source>
</reference>
<proteinExistence type="predicted"/>
<dbReference type="RefSeq" id="WP_307340159.1">
    <property type="nucleotide sequence ID" value="NZ_JAUSUQ010000009.1"/>
</dbReference>
<comment type="caution">
    <text evidence="2">The sequence shown here is derived from an EMBL/GenBank/DDBJ whole genome shotgun (WGS) entry which is preliminary data.</text>
</comment>
<feature type="transmembrane region" description="Helical" evidence="1">
    <location>
        <begin position="69"/>
        <end position="87"/>
    </location>
</feature>
<feature type="transmembrane region" description="Helical" evidence="1">
    <location>
        <begin position="159"/>
        <end position="179"/>
    </location>
</feature>
<keyword evidence="1" id="KW-0472">Membrane</keyword>
<keyword evidence="1" id="KW-0812">Transmembrane</keyword>
<keyword evidence="1" id="KW-1133">Transmembrane helix</keyword>
<sequence length="330" mass="38187">MDTASHFLIGAGLGGLAHLHPEVASTPSVGLAVTIGTVIASQAPDFDCVCRLKGDAAYFKYHRGISHSIPFWFIWPTLITLLIIPFVDGLSWSLLWMWCFIAVLVHVGLDVLNTYGTQALRPFTEEWLAKDVLMILDPYIFLTQLAGIILWWTGNISPGPLFAGLNGLTLLYVLIRIYLHRFQLGRISSLYRKYKPVSISVTPTFRFNNWQVIVETEDRYILGRLRNGEYREEIKLPKSWQQAWQRWRQKSDVLDAFLYFAKYVYFEKRREGDILRLKWTDLRFRFGQSFPFQAVMEVDYNGNIVKETIGWGHETNEKVNMVKVLKEVVK</sequence>
<keyword evidence="3" id="KW-1185">Reference proteome</keyword>
<name>A0ABU0CTI4_9BACI</name>
<organism evidence="2 3">
    <name type="scientific">Caldalkalibacillus uzonensis</name>
    <dbReference type="NCBI Taxonomy" id="353224"/>
    <lineage>
        <taxon>Bacteria</taxon>
        <taxon>Bacillati</taxon>
        <taxon>Bacillota</taxon>
        <taxon>Bacilli</taxon>
        <taxon>Bacillales</taxon>
        <taxon>Bacillaceae</taxon>
        <taxon>Caldalkalibacillus</taxon>
    </lineage>
</organism>
<gene>
    <name evidence="2" type="ORF">J2S00_002521</name>
</gene>
<dbReference type="Pfam" id="PF04307">
    <property type="entry name" value="YdjM"/>
    <property type="match status" value="1"/>
</dbReference>
<dbReference type="PANTHER" id="PTHR40031">
    <property type="entry name" value="HYPOTHETICAL MEMBRANE SPANNING PROTEIN"/>
    <property type="match status" value="1"/>
</dbReference>
<feature type="transmembrane region" description="Helical" evidence="1">
    <location>
        <begin position="132"/>
        <end position="153"/>
    </location>
</feature>
<dbReference type="InterPro" id="IPR007404">
    <property type="entry name" value="YdjM-like"/>
</dbReference>
<evidence type="ECO:0000313" key="2">
    <source>
        <dbReference type="EMBL" id="MDQ0339728.1"/>
    </source>
</evidence>
<dbReference type="PANTHER" id="PTHR40031:SF1">
    <property type="entry name" value="MEMBRANE-BOUND METAL-DEPENDENT HYDROLASE"/>
    <property type="match status" value="1"/>
</dbReference>
<accession>A0ABU0CTI4</accession>
<evidence type="ECO:0000313" key="3">
    <source>
        <dbReference type="Proteomes" id="UP001232445"/>
    </source>
</evidence>